<dbReference type="SFLD" id="SFLDS00019">
    <property type="entry name" value="Glutathione_Transferase_(cytos"/>
    <property type="match status" value="1"/>
</dbReference>
<gene>
    <name evidence="3" type="ORF">ACG0Z6_00415</name>
</gene>
<dbReference type="RefSeq" id="WP_394457772.1">
    <property type="nucleotide sequence ID" value="NZ_JBIGHZ010000001.1"/>
</dbReference>
<dbReference type="InterPro" id="IPR004046">
    <property type="entry name" value="GST_C"/>
</dbReference>
<dbReference type="SUPFAM" id="SSF52833">
    <property type="entry name" value="Thioredoxin-like"/>
    <property type="match status" value="1"/>
</dbReference>
<evidence type="ECO:0000313" key="4">
    <source>
        <dbReference type="Proteomes" id="UP001606099"/>
    </source>
</evidence>
<dbReference type="SFLD" id="SFLDG01150">
    <property type="entry name" value="Main.1:_Beta-like"/>
    <property type="match status" value="1"/>
</dbReference>
<keyword evidence="4" id="KW-1185">Reference proteome</keyword>
<dbReference type="InterPro" id="IPR010987">
    <property type="entry name" value="Glutathione-S-Trfase_C-like"/>
</dbReference>
<comment type="caution">
    <text evidence="3">The sequence shown here is derived from an EMBL/GenBank/DDBJ whole genome shotgun (WGS) entry which is preliminary data.</text>
</comment>
<dbReference type="PROSITE" id="PS50404">
    <property type="entry name" value="GST_NTER"/>
    <property type="match status" value="1"/>
</dbReference>
<dbReference type="PANTHER" id="PTHR44051:SF19">
    <property type="entry name" value="DISULFIDE-BOND OXIDOREDUCTASE YFCG"/>
    <property type="match status" value="1"/>
</dbReference>
<organism evidence="3 4">
    <name type="scientific">Roseateles rivi</name>
    <dbReference type="NCBI Taxonomy" id="3299028"/>
    <lineage>
        <taxon>Bacteria</taxon>
        <taxon>Pseudomonadati</taxon>
        <taxon>Pseudomonadota</taxon>
        <taxon>Betaproteobacteria</taxon>
        <taxon>Burkholderiales</taxon>
        <taxon>Sphaerotilaceae</taxon>
        <taxon>Roseateles</taxon>
    </lineage>
</organism>
<feature type="domain" description="GST N-terminal" evidence="1">
    <location>
        <begin position="2"/>
        <end position="79"/>
    </location>
</feature>
<dbReference type="Pfam" id="PF13409">
    <property type="entry name" value="GST_N_2"/>
    <property type="match status" value="1"/>
</dbReference>
<accession>A0ABW7FQW6</accession>
<evidence type="ECO:0000259" key="2">
    <source>
        <dbReference type="PROSITE" id="PS50405"/>
    </source>
</evidence>
<dbReference type="SFLD" id="SFLDG00358">
    <property type="entry name" value="Main_(cytGST)"/>
    <property type="match status" value="1"/>
</dbReference>
<dbReference type="InterPro" id="IPR036282">
    <property type="entry name" value="Glutathione-S-Trfase_C_sf"/>
</dbReference>
<dbReference type="InterPro" id="IPR036249">
    <property type="entry name" value="Thioredoxin-like_sf"/>
</dbReference>
<dbReference type="EMBL" id="JBIGHZ010000001">
    <property type="protein sequence ID" value="MFG6446696.1"/>
    <property type="molecule type" value="Genomic_DNA"/>
</dbReference>
<proteinExistence type="predicted"/>
<name>A0ABW7FQW6_9BURK</name>
<dbReference type="Pfam" id="PF00043">
    <property type="entry name" value="GST_C"/>
    <property type="match status" value="1"/>
</dbReference>
<dbReference type="Gene3D" id="3.40.30.10">
    <property type="entry name" value="Glutaredoxin"/>
    <property type="match status" value="1"/>
</dbReference>
<dbReference type="CDD" id="cd03180">
    <property type="entry name" value="GST_C_2"/>
    <property type="match status" value="1"/>
</dbReference>
<dbReference type="InterPro" id="IPR040079">
    <property type="entry name" value="Glutathione_S-Trfase"/>
</dbReference>
<feature type="domain" description="GST C-terminal" evidence="2">
    <location>
        <begin position="84"/>
        <end position="205"/>
    </location>
</feature>
<dbReference type="Proteomes" id="UP001606099">
    <property type="component" value="Unassembled WGS sequence"/>
</dbReference>
<reference evidence="3 4" key="1">
    <citation type="submission" date="2024-08" db="EMBL/GenBank/DDBJ databases">
        <authorList>
            <person name="Lu H."/>
        </authorList>
    </citation>
    <scope>NUCLEOTIDE SEQUENCE [LARGE SCALE GENOMIC DNA]</scope>
    <source>
        <strain evidence="3 4">BYS180W</strain>
    </source>
</reference>
<sequence length="205" mass="23293">MSALKILGRAGSINVRKVLWTCLELGLSFEREERDWRSPDFLALNPNGMMPVLLDGADFVLWESNTICRYLAHRQGRADLLPSTPRERARVERWMDWQATELNNSWRYAFMSLVRQSPAHQDAELLRAGIEGWNRHMTLLDAQLQSTGTFVVGPEFTLADVVLGLSTHRWRAAPMDKPELPALEAFYQRLCQRPAFMAQGPGAGP</sequence>
<protein>
    <submittedName>
        <fullName evidence="3">Glutathione S-transferase family protein</fullName>
    </submittedName>
</protein>
<dbReference type="SUPFAM" id="SSF47616">
    <property type="entry name" value="GST C-terminal domain-like"/>
    <property type="match status" value="1"/>
</dbReference>
<dbReference type="Gene3D" id="1.20.1050.10">
    <property type="match status" value="1"/>
</dbReference>
<evidence type="ECO:0000259" key="1">
    <source>
        <dbReference type="PROSITE" id="PS50404"/>
    </source>
</evidence>
<dbReference type="InterPro" id="IPR004045">
    <property type="entry name" value="Glutathione_S-Trfase_N"/>
</dbReference>
<dbReference type="PROSITE" id="PS50405">
    <property type="entry name" value="GST_CTER"/>
    <property type="match status" value="1"/>
</dbReference>
<dbReference type="PANTHER" id="PTHR44051">
    <property type="entry name" value="GLUTATHIONE S-TRANSFERASE-RELATED"/>
    <property type="match status" value="1"/>
</dbReference>
<evidence type="ECO:0000313" key="3">
    <source>
        <dbReference type="EMBL" id="MFG6446696.1"/>
    </source>
</evidence>